<keyword evidence="4" id="KW-1185">Reference proteome</keyword>
<reference evidence="2" key="1">
    <citation type="submission" date="2011-02" db="EMBL/GenBank/DDBJ databases">
        <authorList>
            <person name="Aslett M."/>
        </authorList>
    </citation>
    <scope>NUCLEOTIDE SEQUENCE</scope>
    <source>
        <strain evidence="2">Liverpool</strain>
    </source>
</reference>
<organism evidence="2 4">
    <name type="scientific">Neospora caninum (strain Liverpool)</name>
    <dbReference type="NCBI Taxonomy" id="572307"/>
    <lineage>
        <taxon>Eukaryota</taxon>
        <taxon>Sar</taxon>
        <taxon>Alveolata</taxon>
        <taxon>Apicomplexa</taxon>
        <taxon>Conoidasida</taxon>
        <taxon>Coccidia</taxon>
        <taxon>Eucoccidiorida</taxon>
        <taxon>Eimeriorina</taxon>
        <taxon>Sarcocystidae</taxon>
        <taxon>Neospora</taxon>
    </lineage>
</organism>
<accession>F0VM80</accession>
<evidence type="ECO:0000313" key="2">
    <source>
        <dbReference type="EMBL" id="CBZ54358.1"/>
    </source>
</evidence>
<name>F0VM80_NEOCL</name>
<dbReference type="OrthoDB" id="10429759at2759"/>
<dbReference type="OMA" id="FEEWADP"/>
<dbReference type="Proteomes" id="UP000007494">
    <property type="component" value="Chromosome X"/>
</dbReference>
<reference evidence="2" key="2">
    <citation type="submission" date="2011-03" db="EMBL/GenBank/DDBJ databases">
        <title>Comparative genomics and transcriptomics of Neospora caninum and Toxoplasma gondii.</title>
        <authorList>
            <person name="Reid A.J."/>
            <person name="Sohal A."/>
            <person name="Harris D."/>
            <person name="Quail M."/>
            <person name="Sanders M."/>
            <person name="Berriman M."/>
            <person name="Wastling J.M."/>
            <person name="Pain A."/>
        </authorList>
    </citation>
    <scope>NUCLEOTIDE SEQUENCE</scope>
    <source>
        <strain evidence="2">Liverpool</strain>
    </source>
</reference>
<feature type="compositionally biased region" description="Low complexity" evidence="1">
    <location>
        <begin position="58"/>
        <end position="70"/>
    </location>
</feature>
<proteinExistence type="predicted"/>
<gene>
    <name evidence="3" type="ORF">BN1204_047890</name>
    <name evidence="2" type="ORF">NCLIV_047890</name>
</gene>
<dbReference type="GeneID" id="13442289"/>
<reference evidence="4" key="3">
    <citation type="journal article" date="2012" name="PLoS Pathog.">
        <title>Comparative genomics of the apicomplexan parasites Toxoplasma gondii and Neospora caninum: Coccidia differing in host range and transmission strategy.</title>
        <authorList>
            <person name="Reid A.J."/>
            <person name="Vermont S.J."/>
            <person name="Cotton J.A."/>
            <person name="Harris D."/>
            <person name="Hill-Cawthorne G.A."/>
            <person name="Konen-Waisman S."/>
            <person name="Latham S.M."/>
            <person name="Mourier T."/>
            <person name="Norton R."/>
            <person name="Quail M.A."/>
            <person name="Sanders M."/>
            <person name="Shanmugam D."/>
            <person name="Sohal A."/>
            <person name="Wasmuth J.D."/>
            <person name="Brunk B."/>
            <person name="Grigg M.E."/>
            <person name="Howard J.C."/>
            <person name="Parkinson J."/>
            <person name="Roos D.S."/>
            <person name="Trees A.J."/>
            <person name="Berriman M."/>
            <person name="Pain A."/>
            <person name="Wastling J.M."/>
        </authorList>
    </citation>
    <scope>NUCLEOTIDE SEQUENCE [LARGE SCALE GENOMIC DNA]</scope>
    <source>
        <strain evidence="4">Liverpool</strain>
    </source>
</reference>
<dbReference type="InParanoid" id="F0VM80"/>
<evidence type="ECO:0000313" key="4">
    <source>
        <dbReference type="Proteomes" id="UP000007494"/>
    </source>
</evidence>
<feature type="region of interest" description="Disordered" evidence="1">
    <location>
        <begin position="58"/>
        <end position="89"/>
    </location>
</feature>
<sequence>MATSRFSQLLSARGLVAAGLSFVGGWYCRQTLADVSRPPPRATPACVSSTGSALSASPSASPSAFPSASSHQAVVSGGTRGRGREGPSGCRGLLVTRRIVVPLREVEEFADLLNALANYNTRQYGFLSHSIYVHEVTASPSSSASSSGGEGNEVVALEILVFEEWADPLAAKAALKSAEIKNSMEQARRRGWDLRGEVWVGLAGTNARLQKA</sequence>
<dbReference type="EMBL" id="LN714485">
    <property type="protein sequence ID" value="CEL69064.1"/>
    <property type="molecule type" value="Genomic_DNA"/>
</dbReference>
<evidence type="ECO:0000256" key="1">
    <source>
        <dbReference type="SAM" id="MobiDB-lite"/>
    </source>
</evidence>
<dbReference type="VEuPathDB" id="ToxoDB:NCLIV_047890"/>
<dbReference type="eggNOG" id="ENOG502R07K">
    <property type="taxonomic scope" value="Eukaryota"/>
</dbReference>
<dbReference type="EMBL" id="FR823391">
    <property type="protein sequence ID" value="CBZ54358.1"/>
    <property type="molecule type" value="Genomic_DNA"/>
</dbReference>
<protein>
    <submittedName>
        <fullName evidence="2">Uncharacterized protein</fullName>
    </submittedName>
</protein>
<reference evidence="3" key="4">
    <citation type="journal article" date="2015" name="PLoS ONE">
        <title>Comprehensive Evaluation of Toxoplasma gondii VEG and Neospora caninum LIV Genomes with Tachyzoite Stage Transcriptome and Proteome Defines Novel Transcript Features.</title>
        <authorList>
            <person name="Ramaprasad A."/>
            <person name="Mourier T."/>
            <person name="Naeem R."/>
            <person name="Malas T.B."/>
            <person name="Moussa E."/>
            <person name="Panigrahi A."/>
            <person name="Vermont S.J."/>
            <person name="Otto T.D."/>
            <person name="Wastling J."/>
            <person name="Pain A."/>
        </authorList>
    </citation>
    <scope>NUCLEOTIDE SEQUENCE</scope>
    <source>
        <strain evidence="3">Liverpool</strain>
    </source>
</reference>
<evidence type="ECO:0000313" key="3">
    <source>
        <dbReference type="EMBL" id="CEL69064.1"/>
    </source>
</evidence>
<dbReference type="AlphaFoldDB" id="F0VM80"/>
<dbReference type="RefSeq" id="XP_003884389.1">
    <property type="nucleotide sequence ID" value="XM_003884340.1"/>
</dbReference>